<evidence type="ECO:0000313" key="1">
    <source>
        <dbReference type="EMBL" id="HGV55396.1"/>
    </source>
</evidence>
<gene>
    <name evidence="1" type="ORF">ENT73_04840</name>
</gene>
<accession>A0A832GN77</accession>
<proteinExistence type="predicted"/>
<dbReference type="AlphaFoldDB" id="A0A832GN77"/>
<comment type="caution">
    <text evidence="1">The sequence shown here is derived from an EMBL/GenBank/DDBJ whole genome shotgun (WGS) entry which is preliminary data.</text>
</comment>
<name>A0A832GN77_9BACT</name>
<dbReference type="EMBL" id="DSZU01000081">
    <property type="protein sequence ID" value="HGV55396.1"/>
    <property type="molecule type" value="Genomic_DNA"/>
</dbReference>
<sequence length="148" mass="17612">MRPLRKNRLFSKFTKFLQKDEKFLILVEKRELVKFEKEKGIYLGSESSFNKVRPALLIISTNEEQIYFKLLFLTASKVSQIAIDLNLCPQKTKLCSKFPFYPRSYLFAERRLGYFCIKLKTMELLEKVHYCGRCENLEELEKIPLVEL</sequence>
<protein>
    <submittedName>
        <fullName evidence="1">Uncharacterized protein</fullName>
    </submittedName>
</protein>
<reference evidence="1" key="1">
    <citation type="journal article" date="2020" name="mSystems">
        <title>Genome- and Community-Level Interaction Insights into Carbon Utilization and Element Cycling Functions of Hydrothermarchaeota in Hydrothermal Sediment.</title>
        <authorList>
            <person name="Zhou Z."/>
            <person name="Liu Y."/>
            <person name="Xu W."/>
            <person name="Pan J."/>
            <person name="Luo Z.H."/>
            <person name="Li M."/>
        </authorList>
    </citation>
    <scope>NUCLEOTIDE SEQUENCE [LARGE SCALE GENOMIC DNA]</scope>
    <source>
        <strain evidence="1">SpSt-605</strain>
    </source>
</reference>
<organism evidence="1">
    <name type="scientific">Caldimicrobium thiodismutans</name>
    <dbReference type="NCBI Taxonomy" id="1653476"/>
    <lineage>
        <taxon>Bacteria</taxon>
        <taxon>Pseudomonadati</taxon>
        <taxon>Thermodesulfobacteriota</taxon>
        <taxon>Thermodesulfobacteria</taxon>
        <taxon>Thermodesulfobacteriales</taxon>
        <taxon>Thermodesulfobacteriaceae</taxon>
        <taxon>Caldimicrobium</taxon>
    </lineage>
</organism>